<dbReference type="Proteomes" id="UP000000598">
    <property type="component" value="Chromosome E"/>
</dbReference>
<dbReference type="STRING" id="284590.Q6CPE1"/>
<keyword evidence="2 4" id="KW-0732">Signal</keyword>
<dbReference type="eggNOG" id="ENOG502SAP3">
    <property type="taxonomic scope" value="Eukaryota"/>
</dbReference>
<evidence type="ECO:0000256" key="4">
    <source>
        <dbReference type="SAM" id="SignalP"/>
    </source>
</evidence>
<evidence type="ECO:0000256" key="1">
    <source>
        <dbReference type="ARBA" id="ARBA00006347"/>
    </source>
</evidence>
<dbReference type="AlphaFoldDB" id="Q6CPE1"/>
<dbReference type="PaxDb" id="284590-Q6CPE1"/>
<comment type="similarity">
    <text evidence="1">Belongs to the protein disulfide isomerase family.</text>
</comment>
<organism evidence="6 7">
    <name type="scientific">Kluyveromyces lactis (strain ATCC 8585 / CBS 2359 / DSM 70799 / NBRC 1267 / NRRL Y-1140 / WM37)</name>
    <name type="common">Yeast</name>
    <name type="synonym">Candida sphaerica</name>
    <dbReference type="NCBI Taxonomy" id="284590"/>
    <lineage>
        <taxon>Eukaryota</taxon>
        <taxon>Fungi</taxon>
        <taxon>Dikarya</taxon>
        <taxon>Ascomycota</taxon>
        <taxon>Saccharomycotina</taxon>
        <taxon>Saccharomycetes</taxon>
        <taxon>Saccharomycetales</taxon>
        <taxon>Saccharomycetaceae</taxon>
        <taxon>Kluyveromyces</taxon>
    </lineage>
</organism>
<feature type="compositionally biased region" description="Acidic residues" evidence="3">
    <location>
        <begin position="338"/>
        <end position="369"/>
    </location>
</feature>
<feature type="region of interest" description="Disordered" evidence="3">
    <location>
        <begin position="336"/>
        <end position="369"/>
    </location>
</feature>
<dbReference type="Pfam" id="PF00085">
    <property type="entry name" value="Thioredoxin"/>
    <property type="match status" value="1"/>
</dbReference>
<evidence type="ECO:0000256" key="3">
    <source>
        <dbReference type="SAM" id="MobiDB-lite"/>
    </source>
</evidence>
<dbReference type="GO" id="GO:0003756">
    <property type="term" value="F:protein disulfide isomerase activity"/>
    <property type="evidence" value="ECO:0007669"/>
    <property type="project" value="TreeGrafter"/>
</dbReference>
<sequence length="369" mass="42424">MLKISSVLLVVVWLLQLVIVGRCSSRIVHLDSSEQFYDLVHANYYRNKESATNILLYVFKPGCRYCAELEPKLDFLTTVFPNDSTVKFVKVNGQQASTLVKDLYIRSFPQLFIFKPIPGQSMEVTNNIRETVKDNSFLSQFHGERTVKRLAQWISNNVGEMAHWPTSRVNYNIRDIDDFVRIMPQSLIESIFPTDDSVKDSGERPACLAFVNSWMDIQYVDMFNGDLNTLILEKMSDHWRSIDFYVIDSSVPELSTLSTQLQVAHSPTLCFIFKGKIIKSALKPYDDNSRDREMEYFNEIISKCVVPTLQDNKVCEEHINSLPLAEFFTLSPLLSNGDSDETDCNDDDDDDDDNDYDDDDEVPFDVFDL</sequence>
<dbReference type="HOGENOM" id="CLU_750201_0_0_1"/>
<gene>
    <name evidence="6" type="ORF">KLLA0_E05589g</name>
</gene>
<dbReference type="PANTHER" id="PTHR45672">
    <property type="entry name" value="PROTEIN DISULFIDE-ISOMERASE C17H9.14C-RELATED"/>
    <property type="match status" value="1"/>
</dbReference>
<keyword evidence="7" id="KW-1185">Reference proteome</keyword>
<dbReference type="OMA" id="MANEIPQ"/>
<protein>
    <submittedName>
        <fullName evidence="6">KLLA0E05589p</fullName>
    </submittedName>
</protein>
<evidence type="ECO:0000313" key="7">
    <source>
        <dbReference type="Proteomes" id="UP000000598"/>
    </source>
</evidence>
<dbReference type="GO" id="GO:0006457">
    <property type="term" value="P:protein folding"/>
    <property type="evidence" value="ECO:0007669"/>
    <property type="project" value="TreeGrafter"/>
</dbReference>
<dbReference type="SUPFAM" id="SSF52833">
    <property type="entry name" value="Thioredoxin-like"/>
    <property type="match status" value="1"/>
</dbReference>
<accession>Q6CPE1</accession>
<dbReference type="Gene3D" id="3.40.30.10">
    <property type="entry name" value="Glutaredoxin"/>
    <property type="match status" value="1"/>
</dbReference>
<name>Q6CPE1_KLULA</name>
<feature type="signal peptide" evidence="4">
    <location>
        <begin position="1"/>
        <end position="25"/>
    </location>
</feature>
<evidence type="ECO:0000313" key="6">
    <source>
        <dbReference type="EMBL" id="CAG99285.1"/>
    </source>
</evidence>
<dbReference type="GO" id="GO:0005783">
    <property type="term" value="C:endoplasmic reticulum"/>
    <property type="evidence" value="ECO:0007669"/>
    <property type="project" value="TreeGrafter"/>
</dbReference>
<dbReference type="EMBL" id="CR382125">
    <property type="protein sequence ID" value="CAG99285.1"/>
    <property type="molecule type" value="Genomic_DNA"/>
</dbReference>
<dbReference type="InParanoid" id="Q6CPE1"/>
<dbReference type="SMR" id="Q6CPE1"/>
<dbReference type="InterPro" id="IPR036249">
    <property type="entry name" value="Thioredoxin-like_sf"/>
</dbReference>
<dbReference type="RefSeq" id="XP_454198.1">
    <property type="nucleotide sequence ID" value="XM_454198.1"/>
</dbReference>
<dbReference type="InterPro" id="IPR051063">
    <property type="entry name" value="PDI"/>
</dbReference>
<dbReference type="InterPro" id="IPR013766">
    <property type="entry name" value="Thioredoxin_domain"/>
</dbReference>
<evidence type="ECO:0000259" key="5">
    <source>
        <dbReference type="Pfam" id="PF00085"/>
    </source>
</evidence>
<dbReference type="GeneID" id="2893844"/>
<reference evidence="6 7" key="1">
    <citation type="journal article" date="2004" name="Nature">
        <title>Genome evolution in yeasts.</title>
        <authorList>
            <consortium name="Genolevures"/>
            <person name="Dujon B."/>
            <person name="Sherman D."/>
            <person name="Fischer G."/>
            <person name="Durrens P."/>
            <person name="Casaregola S."/>
            <person name="Lafontaine I."/>
            <person name="de Montigny J."/>
            <person name="Marck C."/>
            <person name="Neuveglise C."/>
            <person name="Talla E."/>
            <person name="Goffard N."/>
            <person name="Frangeul L."/>
            <person name="Aigle M."/>
            <person name="Anthouard V."/>
            <person name="Babour A."/>
            <person name="Barbe V."/>
            <person name="Barnay S."/>
            <person name="Blanchin S."/>
            <person name="Beckerich J.M."/>
            <person name="Beyne E."/>
            <person name="Bleykasten C."/>
            <person name="Boisrame A."/>
            <person name="Boyer J."/>
            <person name="Cattolico L."/>
            <person name="Confanioleri F."/>
            <person name="de Daruvar A."/>
            <person name="Despons L."/>
            <person name="Fabre E."/>
            <person name="Fairhead C."/>
            <person name="Ferry-Dumazet H."/>
            <person name="Groppi A."/>
            <person name="Hantraye F."/>
            <person name="Hennequin C."/>
            <person name="Jauniaux N."/>
            <person name="Joyet P."/>
            <person name="Kachouri R."/>
            <person name="Kerrest A."/>
            <person name="Koszul R."/>
            <person name="Lemaire M."/>
            <person name="Lesur I."/>
            <person name="Ma L."/>
            <person name="Muller H."/>
            <person name="Nicaud J.M."/>
            <person name="Nikolski M."/>
            <person name="Oztas S."/>
            <person name="Ozier-Kalogeropoulos O."/>
            <person name="Pellenz S."/>
            <person name="Potier S."/>
            <person name="Richard G.F."/>
            <person name="Straub M.L."/>
            <person name="Suleau A."/>
            <person name="Swennene D."/>
            <person name="Tekaia F."/>
            <person name="Wesolowski-Louvel M."/>
            <person name="Westhof E."/>
            <person name="Wirth B."/>
            <person name="Zeniou-Meyer M."/>
            <person name="Zivanovic I."/>
            <person name="Bolotin-Fukuhara M."/>
            <person name="Thierry A."/>
            <person name="Bouchier C."/>
            <person name="Caudron B."/>
            <person name="Scarpelli C."/>
            <person name="Gaillardin C."/>
            <person name="Weissenbach J."/>
            <person name="Wincker P."/>
            <person name="Souciet J.L."/>
        </authorList>
    </citation>
    <scope>NUCLEOTIDE SEQUENCE [LARGE SCALE GENOMIC DNA]</scope>
    <source>
        <strain evidence="7">ATCC 8585 / CBS 2359 / DSM 70799 / NBRC 1267 / NRRL Y-1140 / WM37</strain>
    </source>
</reference>
<proteinExistence type="inferred from homology"/>
<dbReference type="KEGG" id="kla:KLLA0_E05589g"/>
<dbReference type="CDD" id="cd02961">
    <property type="entry name" value="PDI_a_family"/>
    <property type="match status" value="1"/>
</dbReference>
<evidence type="ECO:0000256" key="2">
    <source>
        <dbReference type="ARBA" id="ARBA00022729"/>
    </source>
</evidence>
<feature type="domain" description="Thioredoxin" evidence="5">
    <location>
        <begin position="49"/>
        <end position="116"/>
    </location>
</feature>
<dbReference type="PANTHER" id="PTHR45672:SF3">
    <property type="entry name" value="THIOREDOXIN DOMAIN-CONTAINING PROTEIN 5"/>
    <property type="match status" value="1"/>
</dbReference>
<feature type="chain" id="PRO_5004271633" evidence="4">
    <location>
        <begin position="26"/>
        <end position="369"/>
    </location>
</feature>